<dbReference type="GeneID" id="6086250"/>
<proteinExistence type="predicted"/>
<dbReference type="OrthoDB" id="3067694at2759"/>
<evidence type="ECO:0000313" key="2">
    <source>
        <dbReference type="EMBL" id="EDQ98753.1"/>
    </source>
</evidence>
<name>B0E333_LACBS</name>
<dbReference type="RefSeq" id="XP_001890602.1">
    <property type="nucleotide sequence ID" value="XM_001890567.1"/>
</dbReference>
<gene>
    <name evidence="2" type="ORF">LACBIDRAFT_296779</name>
</gene>
<dbReference type="AlphaFoldDB" id="B0E333"/>
<evidence type="ECO:0000313" key="3">
    <source>
        <dbReference type="Proteomes" id="UP000001194"/>
    </source>
</evidence>
<dbReference type="EMBL" id="DS547203">
    <property type="protein sequence ID" value="EDQ98753.1"/>
    <property type="molecule type" value="Genomic_DNA"/>
</dbReference>
<feature type="compositionally biased region" description="Acidic residues" evidence="1">
    <location>
        <begin position="176"/>
        <end position="188"/>
    </location>
</feature>
<feature type="compositionally biased region" description="Low complexity" evidence="1">
    <location>
        <begin position="144"/>
        <end position="162"/>
    </location>
</feature>
<feature type="region of interest" description="Disordered" evidence="1">
    <location>
        <begin position="1"/>
        <end position="207"/>
    </location>
</feature>
<organism evidence="3">
    <name type="scientific">Laccaria bicolor (strain S238N-H82 / ATCC MYA-4686)</name>
    <name type="common">Bicoloured deceiver</name>
    <name type="synonym">Laccaria laccata var. bicolor</name>
    <dbReference type="NCBI Taxonomy" id="486041"/>
    <lineage>
        <taxon>Eukaryota</taxon>
        <taxon>Fungi</taxon>
        <taxon>Dikarya</taxon>
        <taxon>Basidiomycota</taxon>
        <taxon>Agaricomycotina</taxon>
        <taxon>Agaricomycetes</taxon>
        <taxon>Agaricomycetidae</taxon>
        <taxon>Agaricales</taxon>
        <taxon>Agaricineae</taxon>
        <taxon>Hydnangiaceae</taxon>
        <taxon>Laccaria</taxon>
    </lineage>
</organism>
<keyword evidence="3" id="KW-1185">Reference proteome</keyword>
<dbReference type="HOGENOM" id="CLU_031558_0_0_1"/>
<accession>B0E333</accession>
<reference evidence="2 3" key="1">
    <citation type="journal article" date="2008" name="Nature">
        <title>The genome of Laccaria bicolor provides insights into mycorrhizal symbiosis.</title>
        <authorList>
            <person name="Martin F."/>
            <person name="Aerts A."/>
            <person name="Ahren D."/>
            <person name="Brun A."/>
            <person name="Danchin E.G.J."/>
            <person name="Duchaussoy F."/>
            <person name="Gibon J."/>
            <person name="Kohler A."/>
            <person name="Lindquist E."/>
            <person name="Pereda V."/>
            <person name="Salamov A."/>
            <person name="Shapiro H.J."/>
            <person name="Wuyts J."/>
            <person name="Blaudez D."/>
            <person name="Buee M."/>
            <person name="Brokstein P."/>
            <person name="Canbaeck B."/>
            <person name="Cohen D."/>
            <person name="Courty P.E."/>
            <person name="Coutinho P.M."/>
            <person name="Delaruelle C."/>
            <person name="Detter J.C."/>
            <person name="Deveau A."/>
            <person name="DiFazio S."/>
            <person name="Duplessis S."/>
            <person name="Fraissinet-Tachet L."/>
            <person name="Lucic E."/>
            <person name="Frey-Klett P."/>
            <person name="Fourrey C."/>
            <person name="Feussner I."/>
            <person name="Gay G."/>
            <person name="Grimwood J."/>
            <person name="Hoegger P.J."/>
            <person name="Jain P."/>
            <person name="Kilaru S."/>
            <person name="Labbe J."/>
            <person name="Lin Y.C."/>
            <person name="Legue V."/>
            <person name="Le Tacon F."/>
            <person name="Marmeisse R."/>
            <person name="Melayah D."/>
            <person name="Montanini B."/>
            <person name="Muratet M."/>
            <person name="Nehls U."/>
            <person name="Niculita-Hirzel H."/>
            <person name="Oudot-Le Secq M.P."/>
            <person name="Peter M."/>
            <person name="Quesneville H."/>
            <person name="Rajashekar B."/>
            <person name="Reich M."/>
            <person name="Rouhier N."/>
            <person name="Schmutz J."/>
            <person name="Yin T."/>
            <person name="Chalot M."/>
            <person name="Henrissat B."/>
            <person name="Kuees U."/>
            <person name="Lucas S."/>
            <person name="Van de Peer Y."/>
            <person name="Podila G.K."/>
            <person name="Polle A."/>
            <person name="Pukkila P.J."/>
            <person name="Richardson P.M."/>
            <person name="Rouze P."/>
            <person name="Sanders I.R."/>
            <person name="Stajich J.E."/>
            <person name="Tunlid A."/>
            <person name="Tuskan G."/>
            <person name="Grigoriev I.V."/>
        </authorList>
    </citation>
    <scope>NUCLEOTIDE SEQUENCE [LARGE SCALE GENOMIC DNA]</scope>
    <source>
        <strain evidence="3">S238N-H82 / ATCC MYA-4686</strain>
    </source>
</reference>
<feature type="compositionally biased region" description="Basic residues" evidence="1">
    <location>
        <begin position="129"/>
        <end position="143"/>
    </location>
</feature>
<feature type="compositionally biased region" description="Low complexity" evidence="1">
    <location>
        <begin position="114"/>
        <end position="128"/>
    </location>
</feature>
<dbReference type="InParanoid" id="B0E333"/>
<evidence type="ECO:0000256" key="1">
    <source>
        <dbReference type="SAM" id="MobiDB-lite"/>
    </source>
</evidence>
<dbReference type="KEGG" id="lbc:LACBIDRAFT_296779"/>
<dbReference type="Proteomes" id="UP000001194">
    <property type="component" value="Unassembled WGS sequence"/>
</dbReference>
<sequence>MVSTRRKKAAVSTEFIDDSDESDGNQTYQEEGSSDEEDEDNDNDEEEEEAVMSEPEIVEVPSTPRKRGRPPKIPATPTPSKGKKRTINEVAGSDSEASFIASPIHDSPKKPRVAPSTTKNPPATPSKKTPAKAKVANKTKTPTKAKTTPAVSNKATSPSKVASTKKSKVAASNNDNEQESVVSDDDPSESGHDSPTPTGKKNKAHQVIFDTSVLKTKASIEKSKKKKTAQDVFDKDEVMSDGDKTDDGEKEIVYLEDIDRDPSPSYPKLSKCGVAASDLIDPLLKETYKKLTKLPGQVINKYNVSSYILLEPYKSSSLKFISWKDSNNDQEDDNGNGMILFSSIGDVHPNINLKYIKGLVVFEKDYTSNIVNLSRIDPSLLVSKKTSGQTKGGPLVFIRDRKTPALCVTLGIIVDDQTESPRQRGDKEVKFITAKLLAYEYERMVAVLCMTFKRGSVRVQLADSTLTFATHSAEPKSGSSPVKGFTTVRSKATMSNDTPNRKFRYSSSLGPHDLVPILDARTKHIKMPSGLGSIEKDLPPFGRQVPTGSIALIGYTVGSYNSKANPNDVSLSMNVLWVAVLAASENTLQVYHYLHSYLCSTLHFR</sequence>
<protein>
    <submittedName>
        <fullName evidence="2">Predicted protein</fullName>
    </submittedName>
</protein>
<feature type="compositionally biased region" description="Acidic residues" evidence="1">
    <location>
        <begin position="32"/>
        <end position="51"/>
    </location>
</feature>